<dbReference type="SUPFAM" id="SSF82708">
    <property type="entry name" value="R3H domain"/>
    <property type="match status" value="1"/>
</dbReference>
<dbReference type="GO" id="GO:0003723">
    <property type="term" value="F:RNA binding"/>
    <property type="evidence" value="ECO:0007669"/>
    <property type="project" value="InterPro"/>
</dbReference>
<dbReference type="EMBL" id="MHLC01000012">
    <property type="protein sequence ID" value="OGZ01406.1"/>
    <property type="molecule type" value="Genomic_DNA"/>
</dbReference>
<dbReference type="InterPro" id="IPR036867">
    <property type="entry name" value="R3H_dom_sf"/>
</dbReference>
<dbReference type="CDD" id="cd02644">
    <property type="entry name" value="R3H_jag"/>
    <property type="match status" value="1"/>
</dbReference>
<name>A0A1G2CJ25_9BACT</name>
<dbReference type="PROSITE" id="PS51061">
    <property type="entry name" value="R3H"/>
    <property type="match status" value="1"/>
</dbReference>
<sequence>MGFSDYKAEIDHEHRHGSLVIFDDPALIKENLPAIVESLNHLIQLVARKNNQPPLFLDVNHYRRERENLITELARATARKALATKQEIPLPAMNSYERRIAHLELATHPEVTTESIGKGRGRYVVVKPIIEGGEQKIKEAEPPAVLA</sequence>
<gene>
    <name evidence="3" type="ORF">A3A43_01280</name>
</gene>
<keyword evidence="1" id="KW-0175">Coiled coil</keyword>
<accession>A0A1G2CJ25</accession>
<evidence type="ECO:0000259" key="2">
    <source>
        <dbReference type="PROSITE" id="PS51061"/>
    </source>
</evidence>
<dbReference type="InterPro" id="IPR034079">
    <property type="entry name" value="R3H_KhpB"/>
</dbReference>
<dbReference type="Pfam" id="PF01424">
    <property type="entry name" value="R3H"/>
    <property type="match status" value="1"/>
</dbReference>
<feature type="coiled-coil region" evidence="1">
    <location>
        <begin position="59"/>
        <end position="86"/>
    </location>
</feature>
<evidence type="ECO:0000256" key="1">
    <source>
        <dbReference type="SAM" id="Coils"/>
    </source>
</evidence>
<dbReference type="Proteomes" id="UP000178495">
    <property type="component" value="Unassembled WGS sequence"/>
</dbReference>
<feature type="domain" description="R3H" evidence="2">
    <location>
        <begin position="64"/>
        <end position="130"/>
    </location>
</feature>
<dbReference type="STRING" id="1798652.A3A43_01280"/>
<dbReference type="PANTHER" id="PTHR35800">
    <property type="entry name" value="PROTEIN JAG"/>
    <property type="match status" value="1"/>
</dbReference>
<dbReference type="SMART" id="SM00393">
    <property type="entry name" value="R3H"/>
    <property type="match status" value="1"/>
</dbReference>
<dbReference type="InterPro" id="IPR039247">
    <property type="entry name" value="KhpB"/>
</dbReference>
<dbReference type="AlphaFoldDB" id="A0A1G2CJ25"/>
<reference evidence="3 4" key="1">
    <citation type="journal article" date="2016" name="Nat. Commun.">
        <title>Thousands of microbial genomes shed light on interconnected biogeochemical processes in an aquifer system.</title>
        <authorList>
            <person name="Anantharaman K."/>
            <person name="Brown C.T."/>
            <person name="Hug L.A."/>
            <person name="Sharon I."/>
            <person name="Castelle C.J."/>
            <person name="Probst A.J."/>
            <person name="Thomas B.C."/>
            <person name="Singh A."/>
            <person name="Wilkins M.J."/>
            <person name="Karaoz U."/>
            <person name="Brodie E.L."/>
            <person name="Williams K.H."/>
            <person name="Hubbard S.S."/>
            <person name="Banfield J.F."/>
        </authorList>
    </citation>
    <scope>NUCLEOTIDE SEQUENCE [LARGE SCALE GENOMIC DNA]</scope>
</reference>
<evidence type="ECO:0000313" key="3">
    <source>
        <dbReference type="EMBL" id="OGZ01406.1"/>
    </source>
</evidence>
<proteinExistence type="predicted"/>
<evidence type="ECO:0000313" key="4">
    <source>
        <dbReference type="Proteomes" id="UP000178495"/>
    </source>
</evidence>
<organism evidence="3 4">
    <name type="scientific">Candidatus Liptonbacteria bacterium RIFCSPLOWO2_01_FULL_56_20</name>
    <dbReference type="NCBI Taxonomy" id="1798652"/>
    <lineage>
        <taxon>Bacteria</taxon>
        <taxon>Candidatus Liptoniibacteriota</taxon>
    </lineage>
</organism>
<dbReference type="InterPro" id="IPR001374">
    <property type="entry name" value="R3H_dom"/>
</dbReference>
<comment type="caution">
    <text evidence="3">The sequence shown here is derived from an EMBL/GenBank/DDBJ whole genome shotgun (WGS) entry which is preliminary data.</text>
</comment>
<protein>
    <recommendedName>
        <fullName evidence="2">R3H domain-containing protein</fullName>
    </recommendedName>
</protein>
<dbReference type="PANTHER" id="PTHR35800:SF1">
    <property type="entry name" value="RNA-BINDING PROTEIN KHPB"/>
    <property type="match status" value="1"/>
</dbReference>
<dbReference type="Gene3D" id="3.30.1370.50">
    <property type="entry name" value="R3H-like domain"/>
    <property type="match status" value="1"/>
</dbReference>